<dbReference type="InterPro" id="IPR003646">
    <property type="entry name" value="SH3-like_bac-type"/>
</dbReference>
<feature type="signal peptide" evidence="1">
    <location>
        <begin position="1"/>
        <end position="22"/>
    </location>
</feature>
<feature type="chain" id="PRO_5022685514" evidence="1">
    <location>
        <begin position="23"/>
        <end position="220"/>
    </location>
</feature>
<comment type="caution">
    <text evidence="3">The sequence shown here is derived from an EMBL/GenBank/DDBJ whole genome shotgun (WGS) entry which is preliminary data.</text>
</comment>
<dbReference type="InterPro" id="IPR009642">
    <property type="entry name" value="DUF1236"/>
</dbReference>
<feature type="domain" description="SH3b" evidence="2">
    <location>
        <begin position="22"/>
        <end position="86"/>
    </location>
</feature>
<dbReference type="Pfam" id="PF08239">
    <property type="entry name" value="SH3_3"/>
    <property type="match status" value="1"/>
</dbReference>
<name>A0A5C4N4Y3_9RHOB</name>
<dbReference type="Pfam" id="PF06823">
    <property type="entry name" value="DUF1236"/>
    <property type="match status" value="1"/>
</dbReference>
<keyword evidence="1" id="KW-0732">Signal</keyword>
<proteinExistence type="predicted"/>
<evidence type="ECO:0000256" key="1">
    <source>
        <dbReference type="SAM" id="SignalP"/>
    </source>
</evidence>
<sequence length="220" mass="22384">MPKRSLSTLAAASLLLAVPAWAQVAAIAATDLNLRSGPGPEQEIVGLIPANEAVSVEGCLDDDSWCRVDYAGTLGWASGEYLTATLADQPDPVPLYENRTTLQVGSVTFDQGQDAATGAGALGGAALAAALVGGPAALVAGAAIGAATGAAVAPDDATVTYIRENPADPVYLQGEVIVGAGIPEEVEILPVPETNFGYLYVNGVPVVVDQSNRQIVYIVR</sequence>
<dbReference type="OrthoDB" id="102964at2"/>
<evidence type="ECO:0000313" key="3">
    <source>
        <dbReference type="EMBL" id="TNC51920.1"/>
    </source>
</evidence>
<gene>
    <name evidence="3" type="ORF">FHG66_03670</name>
</gene>
<dbReference type="PROSITE" id="PS51781">
    <property type="entry name" value="SH3B"/>
    <property type="match status" value="1"/>
</dbReference>
<accession>A0A5C4N4Y3</accession>
<evidence type="ECO:0000313" key="4">
    <source>
        <dbReference type="Proteomes" id="UP000305887"/>
    </source>
</evidence>
<protein>
    <submittedName>
        <fullName evidence="3">DUF1236 domain-containing protein</fullName>
    </submittedName>
</protein>
<evidence type="ECO:0000259" key="2">
    <source>
        <dbReference type="PROSITE" id="PS51781"/>
    </source>
</evidence>
<dbReference type="AlphaFoldDB" id="A0A5C4N4Y3"/>
<dbReference type="Gene3D" id="2.30.30.40">
    <property type="entry name" value="SH3 Domains"/>
    <property type="match status" value="1"/>
</dbReference>
<dbReference type="EMBL" id="VDFU01000003">
    <property type="protein sequence ID" value="TNC51920.1"/>
    <property type="molecule type" value="Genomic_DNA"/>
</dbReference>
<dbReference type="SMART" id="SM00287">
    <property type="entry name" value="SH3b"/>
    <property type="match status" value="1"/>
</dbReference>
<organism evidence="3 4">
    <name type="scientific">Rubellimicrobium rubrum</name>
    <dbReference type="NCBI Taxonomy" id="2585369"/>
    <lineage>
        <taxon>Bacteria</taxon>
        <taxon>Pseudomonadati</taxon>
        <taxon>Pseudomonadota</taxon>
        <taxon>Alphaproteobacteria</taxon>
        <taxon>Rhodobacterales</taxon>
        <taxon>Roseobacteraceae</taxon>
        <taxon>Rubellimicrobium</taxon>
    </lineage>
</organism>
<dbReference type="RefSeq" id="WP_139075342.1">
    <property type="nucleotide sequence ID" value="NZ_VDFU01000003.1"/>
</dbReference>
<keyword evidence="4" id="KW-1185">Reference proteome</keyword>
<reference evidence="3 4" key="1">
    <citation type="submission" date="2019-06" db="EMBL/GenBank/DDBJ databases">
        <title>YIM 131921 draft genome.</title>
        <authorList>
            <person name="Jiang L."/>
        </authorList>
    </citation>
    <scope>NUCLEOTIDE SEQUENCE [LARGE SCALE GENOMIC DNA]</scope>
    <source>
        <strain evidence="3 4">YIM 131921</strain>
    </source>
</reference>
<dbReference type="Proteomes" id="UP000305887">
    <property type="component" value="Unassembled WGS sequence"/>
</dbReference>